<comment type="caution">
    <text evidence="2">The sequence shown here is derived from an EMBL/GenBank/DDBJ whole genome shotgun (WGS) entry which is preliminary data.</text>
</comment>
<evidence type="ECO:0000313" key="3">
    <source>
        <dbReference type="Proteomes" id="UP000663846"/>
    </source>
</evidence>
<accession>A0A8H2ZZD1</accession>
<sequence>MVMLARFLIATIALATSSLALSPNTMLSSRDSADVVDIDLLCGTDDLSSPGLSEADETLLAPNSPLAVPQARVIQVYWNVIHANNTYKGGYLSSNQVNAAIAALNLQFTGSGFEFRRAKLKYTKNSEWFHGVDKNDLTTAMKNKLHVGTAKDLNIYTVGFTNSQRGGFATFP</sequence>
<organism evidence="2 3">
    <name type="scientific">Rhizoctonia solani</name>
    <dbReference type="NCBI Taxonomy" id="456999"/>
    <lineage>
        <taxon>Eukaryota</taxon>
        <taxon>Fungi</taxon>
        <taxon>Dikarya</taxon>
        <taxon>Basidiomycota</taxon>
        <taxon>Agaricomycotina</taxon>
        <taxon>Agaricomycetes</taxon>
        <taxon>Cantharellales</taxon>
        <taxon>Ceratobasidiaceae</taxon>
        <taxon>Rhizoctonia</taxon>
    </lineage>
</organism>
<dbReference type="GO" id="GO:0008237">
    <property type="term" value="F:metallopeptidase activity"/>
    <property type="evidence" value="ECO:0007669"/>
    <property type="project" value="InterPro"/>
</dbReference>
<gene>
    <name evidence="2" type="ORF">RDB_LOCUS19789</name>
</gene>
<feature type="chain" id="PRO_5034723274" evidence="1">
    <location>
        <begin position="21"/>
        <end position="172"/>
    </location>
</feature>
<dbReference type="Gene3D" id="3.40.390.10">
    <property type="entry name" value="Collagenase (Catalytic Domain)"/>
    <property type="match status" value="1"/>
</dbReference>
<proteinExistence type="predicted"/>
<keyword evidence="1" id="KW-0732">Signal</keyword>
<dbReference type="InterPro" id="IPR024079">
    <property type="entry name" value="MetalloPept_cat_dom_sf"/>
</dbReference>
<name>A0A8H2ZZD1_9AGAM</name>
<feature type="signal peptide" evidence="1">
    <location>
        <begin position="1"/>
        <end position="20"/>
    </location>
</feature>
<evidence type="ECO:0000256" key="1">
    <source>
        <dbReference type="SAM" id="SignalP"/>
    </source>
</evidence>
<reference evidence="2" key="1">
    <citation type="submission" date="2021-01" db="EMBL/GenBank/DDBJ databases">
        <authorList>
            <person name="Kaushik A."/>
        </authorList>
    </citation>
    <scope>NUCLEOTIDE SEQUENCE</scope>
    <source>
        <strain evidence="2">AG1-1C</strain>
    </source>
</reference>
<dbReference type="EMBL" id="CAJMWS010000100">
    <property type="protein sequence ID" value="CAE6362349.1"/>
    <property type="molecule type" value="Genomic_DNA"/>
</dbReference>
<protein>
    <submittedName>
        <fullName evidence="2">Uncharacterized protein</fullName>
    </submittedName>
</protein>
<dbReference type="Proteomes" id="UP000663846">
    <property type="component" value="Unassembled WGS sequence"/>
</dbReference>
<dbReference type="AlphaFoldDB" id="A0A8H2ZZD1"/>
<evidence type="ECO:0000313" key="2">
    <source>
        <dbReference type="EMBL" id="CAE6362349.1"/>
    </source>
</evidence>